<name>A0A1M6R9C8_PARC5</name>
<keyword evidence="4 5" id="KW-0472">Membrane</keyword>
<dbReference type="GO" id="GO:0005886">
    <property type="term" value="C:plasma membrane"/>
    <property type="evidence" value="ECO:0007669"/>
    <property type="project" value="UniProtKB-ARBA"/>
</dbReference>
<evidence type="ECO:0000256" key="3">
    <source>
        <dbReference type="ARBA" id="ARBA00022989"/>
    </source>
</evidence>
<reference evidence="6 7" key="1">
    <citation type="submission" date="2016-11" db="EMBL/GenBank/DDBJ databases">
        <authorList>
            <person name="Jaros S."/>
            <person name="Januszkiewicz K."/>
            <person name="Wedrychowicz H."/>
        </authorList>
    </citation>
    <scope>NUCLEOTIDE SEQUENCE [LARGE SCALE GENOMIC DNA]</scope>
    <source>
        <strain evidence="6 7">DSM 15212</strain>
    </source>
</reference>
<evidence type="ECO:0000256" key="2">
    <source>
        <dbReference type="ARBA" id="ARBA00022692"/>
    </source>
</evidence>
<dbReference type="STRING" id="1121301.SAMN02745912_02887"/>
<dbReference type="Proteomes" id="UP000184465">
    <property type="component" value="Unassembled WGS sequence"/>
</dbReference>
<feature type="transmembrane region" description="Helical" evidence="5">
    <location>
        <begin position="264"/>
        <end position="284"/>
    </location>
</feature>
<evidence type="ECO:0000256" key="1">
    <source>
        <dbReference type="ARBA" id="ARBA00004141"/>
    </source>
</evidence>
<feature type="transmembrane region" description="Helical" evidence="5">
    <location>
        <begin position="92"/>
        <end position="121"/>
    </location>
</feature>
<feature type="transmembrane region" description="Helical" evidence="5">
    <location>
        <begin position="28"/>
        <end position="44"/>
    </location>
</feature>
<sequence length="294" mass="33797">MIKLHPFTVIIFSVVLFFAIIFYNHPIYIAFLLVALISSLILLGESKKLKDTLKYSFFTVVLILIINPLVSNNGVTVIYAGMRLPIIGKFKITLEAIVFGIVMGLKLISILLIFVLYGALIDIDDSFGFFSKYAHRLTLTLSMTTNIIHRLRLEIMRVKDVMVLRGAKLNEKNIFKRVKAYYPILKVVLMSSLEGSLNRAEALYSRGYGKGKRTLYSKLVIRPIDYILSTLSLIFFGLFIYGVFTDKGSYSYYPRLESYESKDLVFLTIMSIPMLINLLLIWGCKRWKFLKYKI</sequence>
<comment type="subcellular location">
    <subcellularLocation>
        <location evidence="1">Membrane</location>
        <topology evidence="1">Multi-pass membrane protein</topology>
    </subcellularLocation>
</comment>
<dbReference type="AlphaFoldDB" id="A0A1M6R9C8"/>
<evidence type="ECO:0000256" key="4">
    <source>
        <dbReference type="ARBA" id="ARBA00023136"/>
    </source>
</evidence>
<protein>
    <submittedName>
        <fullName evidence="6">Energy-coupling factor transport system permease protein</fullName>
    </submittedName>
</protein>
<feature type="transmembrane region" description="Helical" evidence="5">
    <location>
        <begin position="6"/>
        <end position="23"/>
    </location>
</feature>
<keyword evidence="2 5" id="KW-0812">Transmembrane</keyword>
<keyword evidence="7" id="KW-1185">Reference proteome</keyword>
<proteinExistence type="predicted"/>
<organism evidence="6 7">
    <name type="scientific">Paramaledivibacter caminithermalis (strain DSM 15212 / CIP 107654 / DViRD3)</name>
    <name type="common">Clostridium caminithermale</name>
    <dbReference type="NCBI Taxonomy" id="1121301"/>
    <lineage>
        <taxon>Bacteria</taxon>
        <taxon>Bacillati</taxon>
        <taxon>Bacillota</taxon>
        <taxon>Clostridia</taxon>
        <taxon>Peptostreptococcales</taxon>
        <taxon>Caminicellaceae</taxon>
        <taxon>Paramaledivibacter</taxon>
    </lineage>
</organism>
<keyword evidence="3 5" id="KW-1133">Transmembrane helix</keyword>
<dbReference type="RefSeq" id="WP_073151548.1">
    <property type="nucleotide sequence ID" value="NZ_FRAG01000043.1"/>
</dbReference>
<evidence type="ECO:0000256" key="5">
    <source>
        <dbReference type="SAM" id="Phobius"/>
    </source>
</evidence>
<evidence type="ECO:0000313" key="7">
    <source>
        <dbReference type="Proteomes" id="UP000184465"/>
    </source>
</evidence>
<dbReference type="OrthoDB" id="2039442at2"/>
<feature type="transmembrane region" description="Helical" evidence="5">
    <location>
        <begin position="226"/>
        <end position="244"/>
    </location>
</feature>
<evidence type="ECO:0000313" key="6">
    <source>
        <dbReference type="EMBL" id="SHK29061.1"/>
    </source>
</evidence>
<accession>A0A1M6R9C8</accession>
<dbReference type="InterPro" id="IPR003339">
    <property type="entry name" value="ABC/ECF_trnsptr_transmembrane"/>
</dbReference>
<dbReference type="CDD" id="cd16914">
    <property type="entry name" value="EcfT"/>
    <property type="match status" value="1"/>
</dbReference>
<gene>
    <name evidence="6" type="ORF">SAMN02745912_02887</name>
</gene>
<dbReference type="EMBL" id="FRAG01000043">
    <property type="protein sequence ID" value="SHK29061.1"/>
    <property type="molecule type" value="Genomic_DNA"/>
</dbReference>
<feature type="transmembrane region" description="Helical" evidence="5">
    <location>
        <begin position="56"/>
        <end position="80"/>
    </location>
</feature>